<proteinExistence type="predicted"/>
<comment type="caution">
    <text evidence="2">The sequence shown here is derived from an EMBL/GenBank/DDBJ whole genome shotgun (WGS) entry which is preliminary data.</text>
</comment>
<dbReference type="Proteomes" id="UP000240978">
    <property type="component" value="Unassembled WGS sequence"/>
</dbReference>
<dbReference type="EMBL" id="PYGK01000004">
    <property type="protein sequence ID" value="PSL32276.1"/>
    <property type="molecule type" value="Genomic_DNA"/>
</dbReference>
<keyword evidence="3" id="KW-1185">Reference proteome</keyword>
<gene>
    <name evidence="2" type="ORF">CLV42_104579</name>
</gene>
<accession>A0A2P8GEA2</accession>
<dbReference type="InterPro" id="IPR025359">
    <property type="entry name" value="SduA_C"/>
</dbReference>
<organism evidence="2 3">
    <name type="scientific">Chitinophaga ginsengisoli</name>
    <dbReference type="NCBI Taxonomy" id="363837"/>
    <lineage>
        <taxon>Bacteria</taxon>
        <taxon>Pseudomonadati</taxon>
        <taxon>Bacteroidota</taxon>
        <taxon>Chitinophagia</taxon>
        <taxon>Chitinophagales</taxon>
        <taxon>Chitinophagaceae</taxon>
        <taxon>Chitinophaga</taxon>
    </lineage>
</organism>
<evidence type="ECO:0000313" key="3">
    <source>
        <dbReference type="Proteomes" id="UP000240978"/>
    </source>
</evidence>
<evidence type="ECO:0000259" key="1">
    <source>
        <dbReference type="Pfam" id="PF14082"/>
    </source>
</evidence>
<dbReference type="Pfam" id="PF14082">
    <property type="entry name" value="SduA_C"/>
    <property type="match status" value="1"/>
</dbReference>
<dbReference type="OrthoDB" id="784881at2"/>
<name>A0A2P8GEA2_9BACT</name>
<feature type="domain" description="Shedu protein SduA C-terminal" evidence="1">
    <location>
        <begin position="291"/>
        <end position="450"/>
    </location>
</feature>
<dbReference type="AlphaFoldDB" id="A0A2P8GEA2"/>
<evidence type="ECO:0000313" key="2">
    <source>
        <dbReference type="EMBL" id="PSL32276.1"/>
    </source>
</evidence>
<dbReference type="RefSeq" id="WP_106602458.1">
    <property type="nucleotide sequence ID" value="NZ_PYGK01000004.1"/>
</dbReference>
<protein>
    <submittedName>
        <fullName evidence="2">Uncharacterized protein DUF4263</fullName>
    </submittedName>
</protein>
<sequence>MARPYPSNTLQPNGQLEFQEIKPGFHRVFFTPPIEALHGMQKLYVSVPENYKRPIFDINHVDKLLTIYPYQVWGMQPMIPKYYILDTIRLDLTRHTEAYFPDAEDIEKFLSDVLPSALVEDYNYGLGFRKNYRPIVSMLEGFDVKELRITTTGPTTIDINLNTATIKRGDLELMCRSIDNITQRSQRISAALKKEAINELFVQLLTNTNPDPVSKLTNAELARRIGKSTRLMPGGATQREQKDAMTVIRQNGRKIIGEQPDELIKLRNDIELVTLEDLISRYEVMLGKQLQESHWQKLFNENPFILNMAFGIPVMKVQGEASIGGRKLSGSGDKIADFLVRNSITNNAAIIEIKTPATRLLNPKEYRSGVFTPSVEITGAVNQILDQIFMFQKEINSLKANSREPDLESYSVMGILIAGTSMTGSNEQKSFELFRGNSKSIQIVTFDELLKKLKDLHAFLCPTGSSKDTLIQEKVITSEEDLPF</sequence>
<reference evidence="2 3" key="1">
    <citation type="submission" date="2018-03" db="EMBL/GenBank/DDBJ databases">
        <title>Genomic Encyclopedia of Archaeal and Bacterial Type Strains, Phase II (KMG-II): from individual species to whole genera.</title>
        <authorList>
            <person name="Goeker M."/>
        </authorList>
    </citation>
    <scope>NUCLEOTIDE SEQUENCE [LARGE SCALE GENOMIC DNA]</scope>
    <source>
        <strain evidence="2 3">DSM 18107</strain>
    </source>
</reference>